<dbReference type="CDD" id="cd17534">
    <property type="entry name" value="REC_DC-like"/>
    <property type="match status" value="1"/>
</dbReference>
<dbReference type="Gene3D" id="3.40.50.2300">
    <property type="match status" value="1"/>
</dbReference>
<keyword evidence="4" id="KW-0238">DNA-binding</keyword>
<dbReference type="EMBL" id="JACGWS010000001">
    <property type="protein sequence ID" value="MBC8753407.1"/>
    <property type="molecule type" value="Genomic_DNA"/>
</dbReference>
<sequence length="253" mass="28920">MSATVKVLVVEDEIILAHDIRDRLTDMNYEVVGIAPSVAKAVAILEAQKDIDIIMIDIILKGDQDGIELAKIVNEKYHLPFIFLTSHADSSLVERAKKVHPYAYILKPFNDRQVKIAIELALMNFSNKTPGKDVFESKESNVETSQVLQIKDSLFLKKNHHFERVPLAEILFIEADNNYCTIYTKSERFVYAVVMKKVEQQLPVANFIRTHRSYIVNISQVTGFEGNMLFVGTHKIPVSKSQKEHIFKLFRTI</sequence>
<dbReference type="Gene3D" id="2.40.50.1020">
    <property type="entry name" value="LytTr DNA-binding domain"/>
    <property type="match status" value="1"/>
</dbReference>
<dbReference type="InterPro" id="IPR001789">
    <property type="entry name" value="Sig_transdc_resp-reg_receiver"/>
</dbReference>
<dbReference type="SMART" id="SM00448">
    <property type="entry name" value="REC"/>
    <property type="match status" value="1"/>
</dbReference>
<dbReference type="Proteomes" id="UP000619238">
    <property type="component" value="Unassembled WGS sequence"/>
</dbReference>
<name>A0ABR7Q4D2_9FLAO</name>
<dbReference type="RefSeq" id="WP_187560443.1">
    <property type="nucleotide sequence ID" value="NZ_JACGWS010000001.1"/>
</dbReference>
<evidence type="ECO:0000256" key="1">
    <source>
        <dbReference type="PROSITE-ProRule" id="PRU00169"/>
    </source>
</evidence>
<dbReference type="InterPro" id="IPR011006">
    <property type="entry name" value="CheY-like_superfamily"/>
</dbReference>
<dbReference type="InterPro" id="IPR007492">
    <property type="entry name" value="LytTR_DNA-bd_dom"/>
</dbReference>
<feature type="domain" description="Response regulatory" evidence="2">
    <location>
        <begin position="6"/>
        <end position="122"/>
    </location>
</feature>
<dbReference type="GO" id="GO:0003677">
    <property type="term" value="F:DNA binding"/>
    <property type="evidence" value="ECO:0007669"/>
    <property type="project" value="UniProtKB-KW"/>
</dbReference>
<dbReference type="PANTHER" id="PTHR37299">
    <property type="entry name" value="TRANSCRIPTIONAL REGULATOR-RELATED"/>
    <property type="match status" value="1"/>
</dbReference>
<dbReference type="Pfam" id="PF00072">
    <property type="entry name" value="Response_reg"/>
    <property type="match status" value="1"/>
</dbReference>
<dbReference type="PROSITE" id="PS50930">
    <property type="entry name" value="HTH_LYTTR"/>
    <property type="match status" value="1"/>
</dbReference>
<evidence type="ECO:0000313" key="4">
    <source>
        <dbReference type="EMBL" id="MBC8753407.1"/>
    </source>
</evidence>
<reference evidence="4 5" key="1">
    <citation type="submission" date="2020-07" db="EMBL/GenBank/DDBJ databases">
        <title>Description of Kordia aestuariivivens sp. nov., isolated from a tidal flat.</title>
        <authorList>
            <person name="Park S."/>
            <person name="Yoon J.-H."/>
        </authorList>
    </citation>
    <scope>NUCLEOTIDE SEQUENCE [LARGE SCALE GENOMIC DNA]</scope>
    <source>
        <strain evidence="4 5">YSTF-M3</strain>
    </source>
</reference>
<organism evidence="4 5">
    <name type="scientific">Kordia aestuariivivens</name>
    <dbReference type="NCBI Taxonomy" id="2759037"/>
    <lineage>
        <taxon>Bacteria</taxon>
        <taxon>Pseudomonadati</taxon>
        <taxon>Bacteroidota</taxon>
        <taxon>Flavobacteriia</taxon>
        <taxon>Flavobacteriales</taxon>
        <taxon>Flavobacteriaceae</taxon>
        <taxon>Kordia</taxon>
    </lineage>
</organism>
<feature type="modified residue" description="4-aspartylphosphate" evidence="1">
    <location>
        <position position="57"/>
    </location>
</feature>
<dbReference type="SUPFAM" id="SSF52172">
    <property type="entry name" value="CheY-like"/>
    <property type="match status" value="1"/>
</dbReference>
<comment type="caution">
    <text evidence="4">The sequence shown here is derived from an EMBL/GenBank/DDBJ whole genome shotgun (WGS) entry which is preliminary data.</text>
</comment>
<feature type="domain" description="HTH LytTR-type" evidence="3">
    <location>
        <begin position="154"/>
        <end position="221"/>
    </location>
</feature>
<evidence type="ECO:0000259" key="2">
    <source>
        <dbReference type="PROSITE" id="PS50110"/>
    </source>
</evidence>
<dbReference type="Pfam" id="PF04397">
    <property type="entry name" value="LytTR"/>
    <property type="match status" value="1"/>
</dbReference>
<dbReference type="SMART" id="SM00850">
    <property type="entry name" value="LytTR"/>
    <property type="match status" value="1"/>
</dbReference>
<proteinExistence type="predicted"/>
<evidence type="ECO:0000259" key="3">
    <source>
        <dbReference type="PROSITE" id="PS50930"/>
    </source>
</evidence>
<keyword evidence="5" id="KW-1185">Reference proteome</keyword>
<accession>A0ABR7Q4D2</accession>
<dbReference type="InterPro" id="IPR046947">
    <property type="entry name" value="LytR-like"/>
</dbReference>
<protein>
    <submittedName>
        <fullName evidence="4">LytTR family transcriptional regulator DNA-binding domain-containing protein</fullName>
    </submittedName>
</protein>
<evidence type="ECO:0000313" key="5">
    <source>
        <dbReference type="Proteomes" id="UP000619238"/>
    </source>
</evidence>
<gene>
    <name evidence="4" type="ORF">H2O64_01910</name>
</gene>
<dbReference type="PANTHER" id="PTHR37299:SF1">
    <property type="entry name" value="STAGE 0 SPORULATION PROTEIN A HOMOLOG"/>
    <property type="match status" value="1"/>
</dbReference>
<dbReference type="PROSITE" id="PS50110">
    <property type="entry name" value="RESPONSE_REGULATORY"/>
    <property type="match status" value="1"/>
</dbReference>
<keyword evidence="1" id="KW-0597">Phosphoprotein</keyword>